<sequence length="244" mass="28703">MIALYPELYFVFGFGMLRLISCAIFAAIQQGKEAGLQDLEIPKPVIGKIFYFIFVPFFGVILFIALLCIISLLIGFNFFFYMMIELFLSVATTGVLETNFNFLTLYQSLNTKEQYYIWGIFLFTLYRYLPKLFDFFESKAYKKYNESWAWVAMGTPKIPKHNQFQRMLQSFRALIGADNNPSELWEYTPLFYFGFLFFYFGALILMIKLPVSGPIITLVIKAFVEMYFFRLFKEIPNQEMETKS</sequence>
<evidence type="ECO:0000313" key="2">
    <source>
        <dbReference type="EMBL" id="MCW7503165.1"/>
    </source>
</evidence>
<name>A0ABT3M440_9LEPT</name>
<gene>
    <name evidence="2" type="ORF">ND855_03430</name>
</gene>
<feature type="transmembrane region" description="Helical" evidence="1">
    <location>
        <begin position="6"/>
        <end position="28"/>
    </location>
</feature>
<proteinExistence type="predicted"/>
<evidence type="ECO:0000313" key="3">
    <source>
        <dbReference type="Proteomes" id="UP001208794"/>
    </source>
</evidence>
<feature type="transmembrane region" description="Helical" evidence="1">
    <location>
        <begin position="80"/>
        <end position="103"/>
    </location>
</feature>
<keyword evidence="3" id="KW-1185">Reference proteome</keyword>
<evidence type="ECO:0000256" key="1">
    <source>
        <dbReference type="SAM" id="Phobius"/>
    </source>
</evidence>
<dbReference type="EMBL" id="JAMQPR010000001">
    <property type="protein sequence ID" value="MCW7503165.1"/>
    <property type="molecule type" value="Genomic_DNA"/>
</dbReference>
<dbReference type="RefSeq" id="WP_265357200.1">
    <property type="nucleotide sequence ID" value="NZ_JAMQPR010000001.1"/>
</dbReference>
<feature type="transmembrane region" description="Helical" evidence="1">
    <location>
        <begin position="49"/>
        <end position="74"/>
    </location>
</feature>
<feature type="transmembrane region" description="Helical" evidence="1">
    <location>
        <begin position="115"/>
        <end position="133"/>
    </location>
</feature>
<keyword evidence="1" id="KW-0812">Transmembrane</keyword>
<protein>
    <submittedName>
        <fullName evidence="2">Uncharacterized protein</fullName>
    </submittedName>
</protein>
<keyword evidence="1" id="KW-1133">Transmembrane helix</keyword>
<feature type="transmembrane region" description="Helical" evidence="1">
    <location>
        <begin position="190"/>
        <end position="211"/>
    </location>
</feature>
<dbReference type="Proteomes" id="UP001208794">
    <property type="component" value="Unassembled WGS sequence"/>
</dbReference>
<comment type="caution">
    <text evidence="2">The sequence shown here is derived from an EMBL/GenBank/DDBJ whole genome shotgun (WGS) entry which is preliminary data.</text>
</comment>
<accession>A0ABT3M440</accession>
<keyword evidence="1" id="KW-0472">Membrane</keyword>
<reference evidence="2 3" key="1">
    <citation type="submission" date="2022-06" db="EMBL/GenBank/DDBJ databases">
        <title>Leptospira isolates from biofilms formed at urban environments.</title>
        <authorList>
            <person name="Ribeiro P.S."/>
            <person name="Sousa T."/>
            <person name="Carvalho N."/>
            <person name="Aburjaile F."/>
            <person name="Neves F."/>
            <person name="Oliveira D."/>
            <person name="Blanco L."/>
            <person name="Lima J."/>
            <person name="Costa F."/>
            <person name="Brenig B."/>
            <person name="Soares S."/>
            <person name="Ramos R."/>
            <person name="Goes-Neto A."/>
            <person name="Matiuzzi M."/>
            <person name="Azevedo V."/>
            <person name="Ristow P."/>
        </authorList>
    </citation>
    <scope>NUCLEOTIDE SEQUENCE [LARGE SCALE GENOMIC DNA]</scope>
    <source>
        <strain evidence="2 3">VSF14</strain>
    </source>
</reference>
<organism evidence="2 3">
    <name type="scientific">Leptospira paudalimensis</name>
    <dbReference type="NCBI Taxonomy" id="2950024"/>
    <lineage>
        <taxon>Bacteria</taxon>
        <taxon>Pseudomonadati</taxon>
        <taxon>Spirochaetota</taxon>
        <taxon>Spirochaetia</taxon>
        <taxon>Leptospirales</taxon>
        <taxon>Leptospiraceae</taxon>
        <taxon>Leptospira</taxon>
    </lineage>
</organism>